<dbReference type="OrthoDB" id="1751210at2759"/>
<dbReference type="EMBL" id="KE653585">
    <property type="protein sequence ID" value="EQK99188.1"/>
    <property type="molecule type" value="Genomic_DNA"/>
</dbReference>
<dbReference type="HOGENOM" id="CLU_1778025_0_0_1"/>
<evidence type="ECO:0000313" key="3">
    <source>
        <dbReference type="Proteomes" id="UP000019374"/>
    </source>
</evidence>
<protein>
    <submittedName>
        <fullName evidence="2">MedA</fullName>
    </submittedName>
</protein>
<dbReference type="Proteomes" id="UP000019374">
    <property type="component" value="Unassembled WGS sequence"/>
</dbReference>
<dbReference type="eggNOG" id="ENOG502QTDM">
    <property type="taxonomic scope" value="Eukaryota"/>
</dbReference>
<evidence type="ECO:0000313" key="2">
    <source>
        <dbReference type="EMBL" id="EQK99188.1"/>
    </source>
</evidence>
<feature type="region of interest" description="Disordered" evidence="1">
    <location>
        <begin position="23"/>
        <end position="64"/>
    </location>
</feature>
<gene>
    <name evidence="2" type="ORF">OCS_05103</name>
</gene>
<sequence length="146" mass="15429">MRINTAPLPAVTTYDTRTVSTGGYGGSALHTPISHHPSTATPPRWDTTAASYPDSYPSLASHHPSTSQSVYVGVPLQPTGAMVAARRGELGSSEALLSRGCVLPCPVQSPYSKSSPSLRHAVREGHGMMGMEFPELDAIDGEVRRS</sequence>
<organism evidence="2 3">
    <name type="scientific">Ophiocordyceps sinensis (strain Co18 / CGMCC 3.14243)</name>
    <name type="common">Yarsagumba caterpillar fungus</name>
    <name type="synonym">Hirsutella sinensis</name>
    <dbReference type="NCBI Taxonomy" id="911162"/>
    <lineage>
        <taxon>Eukaryota</taxon>
        <taxon>Fungi</taxon>
        <taxon>Dikarya</taxon>
        <taxon>Ascomycota</taxon>
        <taxon>Pezizomycotina</taxon>
        <taxon>Sordariomycetes</taxon>
        <taxon>Hypocreomycetidae</taxon>
        <taxon>Hypocreales</taxon>
        <taxon>Ophiocordycipitaceae</taxon>
        <taxon>Ophiocordyceps</taxon>
    </lineage>
</organism>
<reference evidence="2 3" key="1">
    <citation type="journal article" date="2013" name="Chin. Sci. Bull.">
        <title>Genome survey uncovers the secrets of sex and lifestyle in caterpillar fungus.</title>
        <authorList>
            <person name="Hu X."/>
            <person name="Zhang Y."/>
            <person name="Xiao G."/>
            <person name="Zheng P."/>
            <person name="Xia Y."/>
            <person name="Zhang X."/>
            <person name="St Leger R.J."/>
            <person name="Liu X."/>
            <person name="Wang C."/>
        </authorList>
    </citation>
    <scope>NUCLEOTIDE SEQUENCE [LARGE SCALE GENOMIC DNA]</scope>
    <source>
        <strain evidence="3">Co18 / CGMCC 3.14243</strain>
        <tissue evidence="2">Fruit-body</tissue>
    </source>
</reference>
<proteinExistence type="predicted"/>
<evidence type="ECO:0000256" key="1">
    <source>
        <dbReference type="SAM" id="MobiDB-lite"/>
    </source>
</evidence>
<name>T5A9E3_OPHSC</name>
<dbReference type="AlphaFoldDB" id="T5A9E3"/>
<accession>T5A9E3</accession>